<dbReference type="InterPro" id="IPR036969">
    <property type="entry name" value="Citrate_synthase_sf"/>
</dbReference>
<evidence type="ECO:0000313" key="6">
    <source>
        <dbReference type="EMBL" id="MBB6099868.1"/>
    </source>
</evidence>
<dbReference type="Pfam" id="PF12728">
    <property type="entry name" value="HTH_17"/>
    <property type="match status" value="1"/>
</dbReference>
<dbReference type="PANTHER" id="PTHR11739:SF4">
    <property type="entry name" value="CITRATE SYNTHASE, PEROXISOMAL"/>
    <property type="match status" value="1"/>
</dbReference>
<keyword evidence="7" id="KW-1185">Reference proteome</keyword>
<dbReference type="EMBL" id="JACHHG010000016">
    <property type="protein sequence ID" value="MBB6099868.1"/>
    <property type="molecule type" value="Genomic_DNA"/>
</dbReference>
<evidence type="ECO:0000256" key="4">
    <source>
        <dbReference type="ARBA" id="ARBA00022679"/>
    </source>
</evidence>
<keyword evidence="4 6" id="KW-0808">Transferase</keyword>
<dbReference type="Pfam" id="PF00285">
    <property type="entry name" value="Citrate_synt"/>
    <property type="match status" value="1"/>
</dbReference>
<dbReference type="GO" id="GO:0003677">
    <property type="term" value="F:DNA binding"/>
    <property type="evidence" value="ECO:0007669"/>
    <property type="project" value="InterPro"/>
</dbReference>
<dbReference type="GO" id="GO:0036440">
    <property type="term" value="F:citrate synthase activity"/>
    <property type="evidence" value="ECO:0007669"/>
    <property type="project" value="UniProtKB-EC"/>
</dbReference>
<organism evidence="6 7">
    <name type="scientific">Deinobacterium chartae</name>
    <dbReference type="NCBI Taxonomy" id="521158"/>
    <lineage>
        <taxon>Bacteria</taxon>
        <taxon>Thermotogati</taxon>
        <taxon>Deinococcota</taxon>
        <taxon>Deinococci</taxon>
        <taxon>Deinococcales</taxon>
        <taxon>Deinococcaceae</taxon>
        <taxon>Deinobacterium</taxon>
    </lineage>
</organism>
<comment type="caution">
    <text evidence="6">The sequence shown here is derived from an EMBL/GenBank/DDBJ whole genome shotgun (WGS) entry which is preliminary data.</text>
</comment>
<evidence type="ECO:0000256" key="2">
    <source>
        <dbReference type="ARBA" id="ARBA00010566"/>
    </source>
</evidence>
<dbReference type="AlphaFoldDB" id="A0A841I5Y4"/>
<dbReference type="GO" id="GO:0005975">
    <property type="term" value="P:carbohydrate metabolic process"/>
    <property type="evidence" value="ECO:0007669"/>
    <property type="project" value="TreeGrafter"/>
</dbReference>
<sequence>MSASPYLSAEEAAALLGVSRATLYAYVSRGLLSSQTLPGPGRQRRYPREEVERLLAQRSARKDPASATLSALHWGEPTLESAITLFEDGQLYYRGHDATELALSAHLEQVAALLWTGRLEAHTALFGTAPQLPPPAAATLEACAQLPPLERLGAVLLAAGPLDPRAYDLRPEAVAASAARLLGLLFRAAGADPAAGEPLAQALARAWAPADPALAGVLEVALILCADHELNVSSFSARTVASSAAPLYAALTAGLCALQGHRHGGQTERTVDLLHEAAALGGREAVAARLRRGDPLPGFGHRLYPQGDPRARTLLARLNSAYGHALQLPLEVAEAALEATLERPNIDFALAALQHAAGLGSGLGLTVFALGRTLGWAAHALEAYAENRLIRPRARYVGVAPRQRR</sequence>
<dbReference type="EC" id="2.3.3.16" evidence="3"/>
<dbReference type="PANTHER" id="PTHR11739">
    <property type="entry name" value="CITRATE SYNTHASE"/>
    <property type="match status" value="1"/>
</dbReference>
<dbReference type="SUPFAM" id="SSF46955">
    <property type="entry name" value="Putative DNA-binding domain"/>
    <property type="match status" value="1"/>
</dbReference>
<dbReference type="InterPro" id="IPR016143">
    <property type="entry name" value="Citrate_synth-like_sm_a-sub"/>
</dbReference>
<reference evidence="6 7" key="1">
    <citation type="submission" date="2020-08" db="EMBL/GenBank/DDBJ databases">
        <title>Genomic Encyclopedia of Type Strains, Phase IV (KMG-IV): sequencing the most valuable type-strain genomes for metagenomic binning, comparative biology and taxonomic classification.</title>
        <authorList>
            <person name="Goeker M."/>
        </authorList>
    </citation>
    <scope>NUCLEOTIDE SEQUENCE [LARGE SCALE GENOMIC DNA]</scope>
    <source>
        <strain evidence="6 7">DSM 21458</strain>
    </source>
</reference>
<dbReference type="UniPathway" id="UPA00223"/>
<dbReference type="RefSeq" id="WP_183988607.1">
    <property type="nucleotide sequence ID" value="NZ_JACHHG010000016.1"/>
</dbReference>
<evidence type="ECO:0000313" key="7">
    <source>
        <dbReference type="Proteomes" id="UP000569951"/>
    </source>
</evidence>
<gene>
    <name evidence="6" type="ORF">HNR42_003328</name>
</gene>
<evidence type="ECO:0000256" key="3">
    <source>
        <dbReference type="ARBA" id="ARBA00012972"/>
    </source>
</evidence>
<comment type="pathway">
    <text evidence="1">Carbohydrate metabolism; tricarboxylic acid cycle.</text>
</comment>
<dbReference type="CDD" id="cd06102">
    <property type="entry name" value="citrate_synt_like_2"/>
    <property type="match status" value="1"/>
</dbReference>
<evidence type="ECO:0000259" key="5">
    <source>
        <dbReference type="Pfam" id="PF12728"/>
    </source>
</evidence>
<feature type="domain" description="Helix-turn-helix" evidence="5">
    <location>
        <begin position="6"/>
        <end position="59"/>
    </location>
</feature>
<dbReference type="Proteomes" id="UP000569951">
    <property type="component" value="Unassembled WGS sequence"/>
</dbReference>
<dbReference type="GO" id="GO:0005829">
    <property type="term" value="C:cytosol"/>
    <property type="evidence" value="ECO:0007669"/>
    <property type="project" value="TreeGrafter"/>
</dbReference>
<dbReference type="Gene3D" id="1.10.580.10">
    <property type="entry name" value="Citrate Synthase, domain 1"/>
    <property type="match status" value="1"/>
</dbReference>
<dbReference type="Gene3D" id="1.10.1660.10">
    <property type="match status" value="1"/>
</dbReference>
<dbReference type="InterPro" id="IPR010093">
    <property type="entry name" value="SinI_DNA-bd"/>
</dbReference>
<dbReference type="GO" id="GO:0006099">
    <property type="term" value="P:tricarboxylic acid cycle"/>
    <property type="evidence" value="ECO:0007669"/>
    <property type="project" value="UniProtKB-UniPathway"/>
</dbReference>
<dbReference type="InterPro" id="IPR016142">
    <property type="entry name" value="Citrate_synth-like_lrg_a-sub"/>
</dbReference>
<dbReference type="InterPro" id="IPR002020">
    <property type="entry name" value="Citrate_synthase"/>
</dbReference>
<proteinExistence type="inferred from homology"/>
<accession>A0A841I5Y4</accession>
<dbReference type="SUPFAM" id="SSF48256">
    <property type="entry name" value="Citrate synthase"/>
    <property type="match status" value="1"/>
</dbReference>
<dbReference type="Gene3D" id="1.10.230.10">
    <property type="entry name" value="Cytochrome P450-Terp, domain 2"/>
    <property type="match status" value="1"/>
</dbReference>
<dbReference type="InterPro" id="IPR041657">
    <property type="entry name" value="HTH_17"/>
</dbReference>
<dbReference type="NCBIfam" id="TIGR01764">
    <property type="entry name" value="excise"/>
    <property type="match status" value="1"/>
</dbReference>
<keyword evidence="6" id="KW-0012">Acyltransferase</keyword>
<comment type="similarity">
    <text evidence="2">Belongs to the citrate synthase family.</text>
</comment>
<dbReference type="InterPro" id="IPR009061">
    <property type="entry name" value="DNA-bd_dom_put_sf"/>
</dbReference>
<evidence type="ECO:0000256" key="1">
    <source>
        <dbReference type="ARBA" id="ARBA00005163"/>
    </source>
</evidence>
<name>A0A841I5Y4_9DEIO</name>
<protein>
    <recommendedName>
        <fullName evidence="3">citrate synthase (unknown stereospecificity)</fullName>
        <ecNumber evidence="3">2.3.3.16</ecNumber>
    </recommendedName>
</protein>